<evidence type="ECO:0000313" key="2">
    <source>
        <dbReference type="Proteomes" id="UP000193380"/>
    </source>
</evidence>
<evidence type="ECO:0008006" key="3">
    <source>
        <dbReference type="Google" id="ProtNLM"/>
    </source>
</evidence>
<proteinExistence type="predicted"/>
<reference evidence="1" key="1">
    <citation type="journal article" date="2014" name="Nat. Commun.">
        <title>The rainbow trout genome provides novel insights into evolution after whole-genome duplication in vertebrates.</title>
        <authorList>
            <person name="Berthelot C."/>
            <person name="Brunet F."/>
            <person name="Chalopin D."/>
            <person name="Juanchich A."/>
            <person name="Bernard M."/>
            <person name="Noel B."/>
            <person name="Bento P."/>
            <person name="Da Silva C."/>
            <person name="Labadie K."/>
            <person name="Alberti A."/>
            <person name="Aury J.M."/>
            <person name="Louis A."/>
            <person name="Dehais P."/>
            <person name="Bardou P."/>
            <person name="Montfort J."/>
            <person name="Klopp C."/>
            <person name="Cabau C."/>
            <person name="Gaspin C."/>
            <person name="Thorgaard G.H."/>
            <person name="Boussaha M."/>
            <person name="Quillet E."/>
            <person name="Guyomard R."/>
            <person name="Galiana D."/>
            <person name="Bobe J."/>
            <person name="Volff J.N."/>
            <person name="Genet C."/>
            <person name="Wincker P."/>
            <person name="Jaillon O."/>
            <person name="Roest Crollius H."/>
            <person name="Guiguen Y."/>
        </authorList>
    </citation>
    <scope>NUCLEOTIDE SEQUENCE [LARGE SCALE GENOMIC DNA]</scope>
</reference>
<sequence>MPPCRKVRSIQKWFVEICMEELHWPAQSPYLNPIEHLWDELECRLRARPNCPTSEPDLTNACG</sequence>
<protein>
    <recommendedName>
        <fullName evidence="3">Tc1-like transposase DDE domain-containing protein</fullName>
    </recommendedName>
</protein>
<dbReference type="Gene3D" id="3.30.420.10">
    <property type="entry name" value="Ribonuclease H-like superfamily/Ribonuclease H"/>
    <property type="match status" value="1"/>
</dbReference>
<organism evidence="1 2">
    <name type="scientific">Oncorhynchus mykiss</name>
    <name type="common">Rainbow trout</name>
    <name type="synonym">Salmo gairdneri</name>
    <dbReference type="NCBI Taxonomy" id="8022"/>
    <lineage>
        <taxon>Eukaryota</taxon>
        <taxon>Metazoa</taxon>
        <taxon>Chordata</taxon>
        <taxon>Craniata</taxon>
        <taxon>Vertebrata</taxon>
        <taxon>Euteleostomi</taxon>
        <taxon>Actinopterygii</taxon>
        <taxon>Neopterygii</taxon>
        <taxon>Teleostei</taxon>
        <taxon>Protacanthopterygii</taxon>
        <taxon>Salmoniformes</taxon>
        <taxon>Salmonidae</taxon>
        <taxon>Salmoninae</taxon>
        <taxon>Oncorhynchus</taxon>
    </lineage>
</organism>
<dbReference type="AlphaFoldDB" id="A0A060YBC0"/>
<name>A0A060YBC0_ONCMY</name>
<accession>A0A060YBC0</accession>
<dbReference type="GO" id="GO:0003676">
    <property type="term" value="F:nucleic acid binding"/>
    <property type="evidence" value="ECO:0007669"/>
    <property type="project" value="InterPro"/>
</dbReference>
<gene>
    <name evidence="1" type="ORF">GSONMT00062742001</name>
</gene>
<dbReference type="Proteomes" id="UP000193380">
    <property type="component" value="Unassembled WGS sequence"/>
</dbReference>
<dbReference type="InterPro" id="IPR036397">
    <property type="entry name" value="RNaseH_sf"/>
</dbReference>
<dbReference type="PaxDb" id="8022-A0A060YBC0"/>
<dbReference type="EMBL" id="FR909142">
    <property type="protein sequence ID" value="CDQ89041.1"/>
    <property type="molecule type" value="Genomic_DNA"/>
</dbReference>
<reference evidence="1" key="2">
    <citation type="submission" date="2014-03" db="EMBL/GenBank/DDBJ databases">
        <authorList>
            <person name="Genoscope - CEA"/>
        </authorList>
    </citation>
    <scope>NUCLEOTIDE SEQUENCE</scope>
</reference>
<evidence type="ECO:0000313" key="1">
    <source>
        <dbReference type="EMBL" id="CDQ89041.1"/>
    </source>
</evidence>